<accession>A0AA42RAB1</accession>
<evidence type="ECO:0000313" key="3">
    <source>
        <dbReference type="Proteomes" id="UP001161704"/>
    </source>
</evidence>
<dbReference type="Proteomes" id="UP001161704">
    <property type="component" value="Unassembled WGS sequence"/>
</dbReference>
<comment type="caution">
    <text evidence="2">The sequence shown here is derived from an EMBL/GenBank/DDBJ whole genome shotgun (WGS) entry which is preliminary data.</text>
</comment>
<dbReference type="AlphaFoldDB" id="A0AA42RAB1"/>
<dbReference type="EMBL" id="JAOCIZ010000067">
    <property type="protein sequence ID" value="MDH1506489.1"/>
    <property type="molecule type" value="Genomic_DNA"/>
</dbReference>
<sequence>MSDENEQNKRIQLRPSDDVSARLNDPKLGTKLRKAMGGDIQIPPALEKIINQAPRAGRVNILLQVLFGYIDDKESQGKQKGEAPSPQPKPEEESAAKSKSTTGSKVNMSDFQ</sequence>
<dbReference type="RefSeq" id="WP_270657518.1">
    <property type="nucleotide sequence ID" value="NZ_JAOCFK010000093.1"/>
</dbReference>
<evidence type="ECO:0000256" key="1">
    <source>
        <dbReference type="SAM" id="MobiDB-lite"/>
    </source>
</evidence>
<name>A0AA42RAB1_AERCA</name>
<organism evidence="2 3">
    <name type="scientific">Aeromonas caviae</name>
    <name type="common">Aeromonas punctata</name>
    <dbReference type="NCBI Taxonomy" id="648"/>
    <lineage>
        <taxon>Bacteria</taxon>
        <taxon>Pseudomonadati</taxon>
        <taxon>Pseudomonadota</taxon>
        <taxon>Gammaproteobacteria</taxon>
        <taxon>Aeromonadales</taxon>
        <taxon>Aeromonadaceae</taxon>
        <taxon>Aeromonas</taxon>
    </lineage>
</organism>
<gene>
    <name evidence="2" type="ORF">N5I20_15660</name>
</gene>
<reference evidence="2" key="1">
    <citation type="submission" date="2022-09" db="EMBL/GenBank/DDBJ databases">
        <title>Intensive care unit water sources are persistently colonized with multi-drug resistant bacteria and are the site of extensive horizontal gene transfer of antibiotic resistance genes.</title>
        <authorList>
            <person name="Diorio-Toth L."/>
        </authorList>
    </citation>
    <scope>NUCLEOTIDE SEQUENCE</scope>
    <source>
        <strain evidence="2">GD03710</strain>
    </source>
</reference>
<feature type="region of interest" description="Disordered" evidence="1">
    <location>
        <begin position="1"/>
        <end position="35"/>
    </location>
</feature>
<protein>
    <submittedName>
        <fullName evidence="2">Uncharacterized protein</fullName>
    </submittedName>
</protein>
<proteinExistence type="predicted"/>
<evidence type="ECO:0000313" key="2">
    <source>
        <dbReference type="EMBL" id="MDH1506489.1"/>
    </source>
</evidence>
<feature type="region of interest" description="Disordered" evidence="1">
    <location>
        <begin position="73"/>
        <end position="112"/>
    </location>
</feature>